<dbReference type="SMART" id="SM00448">
    <property type="entry name" value="REC"/>
    <property type="match status" value="1"/>
</dbReference>
<dbReference type="GO" id="GO:0000160">
    <property type="term" value="P:phosphorelay signal transduction system"/>
    <property type="evidence" value="ECO:0007669"/>
    <property type="project" value="InterPro"/>
</dbReference>
<dbReference type="PANTHER" id="PTHR43228:SF1">
    <property type="entry name" value="TWO-COMPONENT RESPONSE REGULATOR ARR22"/>
    <property type="match status" value="1"/>
</dbReference>
<dbReference type="InterPro" id="IPR011006">
    <property type="entry name" value="CheY-like_superfamily"/>
</dbReference>
<organism evidence="3 4">
    <name type="scientific">Halorhodospira halochloris</name>
    <name type="common">Ectothiorhodospira halochloris</name>
    <dbReference type="NCBI Taxonomy" id="1052"/>
    <lineage>
        <taxon>Bacteria</taxon>
        <taxon>Pseudomonadati</taxon>
        <taxon>Pseudomonadota</taxon>
        <taxon>Gammaproteobacteria</taxon>
        <taxon>Chromatiales</taxon>
        <taxon>Ectothiorhodospiraceae</taxon>
        <taxon>Halorhodospira</taxon>
    </lineage>
</organism>
<feature type="modified residue" description="4-aspartylphosphate" evidence="1">
    <location>
        <position position="59"/>
    </location>
</feature>
<dbReference type="GO" id="GO:0035438">
    <property type="term" value="F:cyclic-di-GMP binding"/>
    <property type="evidence" value="ECO:0007669"/>
    <property type="project" value="InterPro"/>
</dbReference>
<accession>A0A0X8X9I3</accession>
<evidence type="ECO:0000256" key="1">
    <source>
        <dbReference type="PROSITE-ProRule" id="PRU00169"/>
    </source>
</evidence>
<dbReference type="Pfam" id="PF07238">
    <property type="entry name" value="PilZ"/>
    <property type="match status" value="1"/>
</dbReference>
<evidence type="ECO:0000313" key="4">
    <source>
        <dbReference type="Proteomes" id="UP000218890"/>
    </source>
</evidence>
<reference evidence="3" key="1">
    <citation type="submission" date="2016-02" db="EMBL/GenBank/DDBJ databases">
        <title>Halorhodospira halochloris DSM-1059 complete genome, version 2.</title>
        <authorList>
            <person name="Tsukatani Y."/>
        </authorList>
    </citation>
    <scope>NUCLEOTIDE SEQUENCE</scope>
    <source>
        <strain evidence="3">DSM 1059</strain>
    </source>
</reference>
<dbReference type="EMBL" id="AP017372">
    <property type="protein sequence ID" value="BAU57981.1"/>
    <property type="molecule type" value="Genomic_DNA"/>
</dbReference>
<protein>
    <submittedName>
        <fullName evidence="3">Chemotaxis regulator-transmits chemoreceptor signals to flagelllar motor components CheY</fullName>
    </submittedName>
</protein>
<dbReference type="SUPFAM" id="SSF52172">
    <property type="entry name" value="CheY-like"/>
    <property type="match status" value="1"/>
</dbReference>
<dbReference type="SUPFAM" id="SSF141371">
    <property type="entry name" value="PilZ domain-like"/>
    <property type="match status" value="1"/>
</dbReference>
<gene>
    <name evidence="3" type="ORF">HH1059_12750</name>
</gene>
<dbReference type="PANTHER" id="PTHR43228">
    <property type="entry name" value="TWO-COMPONENT RESPONSE REGULATOR"/>
    <property type="match status" value="1"/>
</dbReference>
<dbReference type="PROSITE" id="PS50110">
    <property type="entry name" value="RESPONSE_REGULATORY"/>
    <property type="match status" value="1"/>
</dbReference>
<name>A0A0X8X9I3_HALHR</name>
<keyword evidence="4" id="KW-1185">Reference proteome</keyword>
<proteinExistence type="predicted"/>
<dbReference type="Pfam" id="PF00072">
    <property type="entry name" value="Response_reg"/>
    <property type="match status" value="1"/>
</dbReference>
<dbReference type="Gene3D" id="3.40.50.2300">
    <property type="match status" value="1"/>
</dbReference>
<keyword evidence="1" id="KW-0597">Phosphoprotein</keyword>
<dbReference type="OrthoDB" id="9800897at2"/>
<evidence type="ECO:0000259" key="2">
    <source>
        <dbReference type="PROSITE" id="PS50110"/>
    </source>
</evidence>
<dbReference type="AlphaFoldDB" id="A0A0X8X9I3"/>
<dbReference type="Proteomes" id="UP000218890">
    <property type="component" value="Chromosome"/>
</dbReference>
<dbReference type="InterPro" id="IPR001789">
    <property type="entry name" value="Sig_transdc_resp-reg_receiver"/>
</dbReference>
<sequence>MLENDTVLVVDDSSTARRITSELLRRYLKCRKLFEAHDGASALKIIEQYSEDIDWIFCDWEMPPPTGNELLRTIRSSPNLSSIHFVMITSRADRESLLEAVEAGVDAYVVKPFTTKTVFEAIQKVIQRAERRKAHRLQPKEKITVIAEPHHTGANSCTGHLVDLSSSGARIRFDSSNSRGLWVHDSLDLRIKSPLPGEAGEDLVLPSHVVRIEADGRRRQSRNTVKIAFSFEKIDEWRNNHLNKLIERFLKQNTVPDE</sequence>
<dbReference type="InterPro" id="IPR052048">
    <property type="entry name" value="ST_Response_Regulator"/>
</dbReference>
<dbReference type="KEGG" id="hhk:HH1059_12750"/>
<dbReference type="RefSeq" id="WP_096409344.1">
    <property type="nucleotide sequence ID" value="NZ_AP017372.2"/>
</dbReference>
<dbReference type="InterPro" id="IPR009875">
    <property type="entry name" value="PilZ_domain"/>
</dbReference>
<dbReference type="Gene3D" id="2.40.10.220">
    <property type="entry name" value="predicted glycosyltransferase like domains"/>
    <property type="match status" value="1"/>
</dbReference>
<feature type="domain" description="Response regulatory" evidence="2">
    <location>
        <begin position="6"/>
        <end position="126"/>
    </location>
</feature>
<evidence type="ECO:0000313" key="3">
    <source>
        <dbReference type="EMBL" id="BAU57981.1"/>
    </source>
</evidence>